<feature type="signal peptide" evidence="3">
    <location>
        <begin position="1"/>
        <end position="21"/>
    </location>
</feature>
<keyword evidence="5" id="KW-1185">Reference proteome</keyword>
<evidence type="ECO:0000256" key="1">
    <source>
        <dbReference type="SAM" id="MobiDB-lite"/>
    </source>
</evidence>
<keyword evidence="2" id="KW-1133">Transmembrane helix</keyword>
<feature type="compositionally biased region" description="Polar residues" evidence="1">
    <location>
        <begin position="236"/>
        <end position="247"/>
    </location>
</feature>
<accession>A0A0B2W2M3</accession>
<keyword evidence="2" id="KW-0812">Transmembrane</keyword>
<evidence type="ECO:0000313" key="5">
    <source>
        <dbReference type="Proteomes" id="UP000031036"/>
    </source>
</evidence>
<gene>
    <name evidence="4" type="ORF">Tcan_18791</name>
</gene>
<keyword evidence="3" id="KW-0732">Signal</keyword>
<feature type="region of interest" description="Disordered" evidence="1">
    <location>
        <begin position="212"/>
        <end position="247"/>
    </location>
</feature>
<organism evidence="4 5">
    <name type="scientific">Toxocara canis</name>
    <name type="common">Canine roundworm</name>
    <dbReference type="NCBI Taxonomy" id="6265"/>
    <lineage>
        <taxon>Eukaryota</taxon>
        <taxon>Metazoa</taxon>
        <taxon>Ecdysozoa</taxon>
        <taxon>Nematoda</taxon>
        <taxon>Chromadorea</taxon>
        <taxon>Rhabditida</taxon>
        <taxon>Spirurina</taxon>
        <taxon>Ascaridomorpha</taxon>
        <taxon>Ascaridoidea</taxon>
        <taxon>Toxocaridae</taxon>
        <taxon>Toxocara</taxon>
    </lineage>
</organism>
<reference evidence="4 5" key="1">
    <citation type="submission" date="2014-11" db="EMBL/GenBank/DDBJ databases">
        <title>Genetic blueprint of the zoonotic pathogen Toxocara canis.</title>
        <authorList>
            <person name="Zhu X.-Q."/>
            <person name="Korhonen P.K."/>
            <person name="Cai H."/>
            <person name="Young N.D."/>
            <person name="Nejsum P."/>
            <person name="von Samson-Himmelstjerna G."/>
            <person name="Boag P.R."/>
            <person name="Tan P."/>
            <person name="Li Q."/>
            <person name="Min J."/>
            <person name="Yang Y."/>
            <person name="Wang X."/>
            <person name="Fang X."/>
            <person name="Hall R.S."/>
            <person name="Hofmann A."/>
            <person name="Sternberg P.W."/>
            <person name="Jex A.R."/>
            <person name="Gasser R.B."/>
        </authorList>
    </citation>
    <scope>NUCLEOTIDE SEQUENCE [LARGE SCALE GENOMIC DNA]</scope>
    <source>
        <strain evidence="4">PN_DK_2014</strain>
    </source>
</reference>
<comment type="caution">
    <text evidence="4">The sequence shown here is derived from an EMBL/GenBank/DDBJ whole genome shotgun (WGS) entry which is preliminary data.</text>
</comment>
<protein>
    <submittedName>
        <fullName evidence="4">Uncharacterized protein</fullName>
    </submittedName>
</protein>
<feature type="transmembrane region" description="Helical" evidence="2">
    <location>
        <begin position="110"/>
        <end position="134"/>
    </location>
</feature>
<evidence type="ECO:0000256" key="2">
    <source>
        <dbReference type="SAM" id="Phobius"/>
    </source>
</evidence>
<evidence type="ECO:0000256" key="3">
    <source>
        <dbReference type="SAM" id="SignalP"/>
    </source>
</evidence>
<feature type="chain" id="PRO_5002095735" evidence="3">
    <location>
        <begin position="22"/>
        <end position="247"/>
    </location>
</feature>
<feature type="compositionally biased region" description="Polar residues" evidence="1">
    <location>
        <begin position="218"/>
        <end position="228"/>
    </location>
</feature>
<keyword evidence="2" id="KW-0472">Membrane</keyword>
<proteinExistence type="predicted"/>
<name>A0A0B2W2M3_TOXCA</name>
<evidence type="ECO:0000313" key="4">
    <source>
        <dbReference type="EMBL" id="KHN87914.1"/>
    </source>
</evidence>
<dbReference type="Proteomes" id="UP000031036">
    <property type="component" value="Unassembled WGS sequence"/>
</dbReference>
<dbReference type="EMBL" id="JPKZ01000319">
    <property type="protein sequence ID" value="KHN87914.1"/>
    <property type="molecule type" value="Genomic_DNA"/>
</dbReference>
<dbReference type="OrthoDB" id="5815614at2759"/>
<dbReference type="AlphaFoldDB" id="A0A0B2W2M3"/>
<sequence>MAARSGAHLSFVFCICAVASALESSSSLESMPLYGSDEFIPEENMDDEAVLQEIILPPTNETVEKRVDGGEAAGISRLRDDTQSVRLADDASVFRESSGQHSKRNSEVPAILLIAISALALGTALTITLVSLIYHRKRSSAASSQQTDPRSSFYAIENEPRAWDSLSFSQSITDLSNNKVHFQSWESLSDDSYINSLDEAISQKASIIHAASKKNRPLSKTQPTNSRPSVVITEAGGQQNNETSNKE</sequence>